<dbReference type="AlphaFoldDB" id="M2YJ08"/>
<proteinExistence type="predicted"/>
<sequence>MSIKRHRECQPGSISWTGYYSMTPCAVHNVCLAHSQLHCEVRDDSISFTIEEEFDYSPIHRVPSPKRRRRLVGPQRTRGRVEEVTEEDRLALQHSQDEIIHASRSRSQRERGDERPSRTPSSHGKHGYESGYGRGIRNFFQLQRLWQSKRDVPSGRAAQEAESDSMATTAPIQDRQLPPTDKEASVKQVERDVGADHDCDEDSG</sequence>
<keyword evidence="3" id="KW-1185">Reference proteome</keyword>
<feature type="region of interest" description="Disordered" evidence="1">
    <location>
        <begin position="150"/>
        <end position="204"/>
    </location>
</feature>
<dbReference type="HOGENOM" id="CLU_1343210_0_0_1"/>
<evidence type="ECO:0000313" key="3">
    <source>
        <dbReference type="Proteomes" id="UP000016933"/>
    </source>
</evidence>
<accession>M2YJ08</accession>
<dbReference type="EMBL" id="KB446546">
    <property type="protein sequence ID" value="EME38876.1"/>
    <property type="molecule type" value="Genomic_DNA"/>
</dbReference>
<name>M2YJ08_DOTSN</name>
<organism evidence="2 3">
    <name type="scientific">Dothistroma septosporum (strain NZE10 / CBS 128990)</name>
    <name type="common">Red band needle blight fungus</name>
    <name type="synonym">Mycosphaerella pini</name>
    <dbReference type="NCBI Taxonomy" id="675120"/>
    <lineage>
        <taxon>Eukaryota</taxon>
        <taxon>Fungi</taxon>
        <taxon>Dikarya</taxon>
        <taxon>Ascomycota</taxon>
        <taxon>Pezizomycotina</taxon>
        <taxon>Dothideomycetes</taxon>
        <taxon>Dothideomycetidae</taxon>
        <taxon>Mycosphaerellales</taxon>
        <taxon>Mycosphaerellaceae</taxon>
        <taxon>Dothistroma</taxon>
    </lineage>
</organism>
<feature type="region of interest" description="Disordered" evidence="1">
    <location>
        <begin position="65"/>
        <end position="133"/>
    </location>
</feature>
<reference evidence="3" key="1">
    <citation type="journal article" date="2012" name="PLoS Genet.">
        <title>The genomes of the fungal plant pathogens Cladosporium fulvum and Dothistroma septosporum reveal adaptation to different hosts and lifestyles but also signatures of common ancestry.</title>
        <authorList>
            <person name="de Wit P.J.G.M."/>
            <person name="van der Burgt A."/>
            <person name="Oekmen B."/>
            <person name="Stergiopoulos I."/>
            <person name="Abd-Elsalam K.A."/>
            <person name="Aerts A.L."/>
            <person name="Bahkali A.H."/>
            <person name="Beenen H.G."/>
            <person name="Chettri P."/>
            <person name="Cox M.P."/>
            <person name="Datema E."/>
            <person name="de Vries R.P."/>
            <person name="Dhillon B."/>
            <person name="Ganley A.R."/>
            <person name="Griffiths S.A."/>
            <person name="Guo Y."/>
            <person name="Hamelin R.C."/>
            <person name="Henrissat B."/>
            <person name="Kabir M.S."/>
            <person name="Jashni M.K."/>
            <person name="Kema G."/>
            <person name="Klaubauf S."/>
            <person name="Lapidus A."/>
            <person name="Levasseur A."/>
            <person name="Lindquist E."/>
            <person name="Mehrabi R."/>
            <person name="Ohm R.A."/>
            <person name="Owen T.J."/>
            <person name="Salamov A."/>
            <person name="Schwelm A."/>
            <person name="Schijlen E."/>
            <person name="Sun H."/>
            <person name="van den Burg H.A."/>
            <person name="van Ham R.C.H.J."/>
            <person name="Zhang S."/>
            <person name="Goodwin S.B."/>
            <person name="Grigoriev I.V."/>
            <person name="Collemare J."/>
            <person name="Bradshaw R.E."/>
        </authorList>
    </citation>
    <scope>NUCLEOTIDE SEQUENCE [LARGE SCALE GENOMIC DNA]</scope>
    <source>
        <strain evidence="3">NZE10 / CBS 128990</strain>
    </source>
</reference>
<feature type="compositionally biased region" description="Basic and acidic residues" evidence="1">
    <location>
        <begin position="79"/>
        <end position="117"/>
    </location>
</feature>
<evidence type="ECO:0000256" key="1">
    <source>
        <dbReference type="SAM" id="MobiDB-lite"/>
    </source>
</evidence>
<dbReference type="Proteomes" id="UP000016933">
    <property type="component" value="Unassembled WGS sequence"/>
</dbReference>
<protein>
    <submittedName>
        <fullName evidence="2">Uncharacterized protein</fullName>
    </submittedName>
</protein>
<feature type="compositionally biased region" description="Basic and acidic residues" evidence="1">
    <location>
        <begin position="180"/>
        <end position="197"/>
    </location>
</feature>
<reference evidence="2 3" key="2">
    <citation type="journal article" date="2012" name="PLoS Pathog.">
        <title>Diverse lifestyles and strategies of plant pathogenesis encoded in the genomes of eighteen Dothideomycetes fungi.</title>
        <authorList>
            <person name="Ohm R.A."/>
            <person name="Feau N."/>
            <person name="Henrissat B."/>
            <person name="Schoch C.L."/>
            <person name="Horwitz B.A."/>
            <person name="Barry K.W."/>
            <person name="Condon B.J."/>
            <person name="Copeland A.C."/>
            <person name="Dhillon B."/>
            <person name="Glaser F."/>
            <person name="Hesse C.N."/>
            <person name="Kosti I."/>
            <person name="LaButti K."/>
            <person name="Lindquist E.A."/>
            <person name="Lucas S."/>
            <person name="Salamov A.A."/>
            <person name="Bradshaw R.E."/>
            <person name="Ciuffetti L."/>
            <person name="Hamelin R.C."/>
            <person name="Kema G.H.J."/>
            <person name="Lawrence C."/>
            <person name="Scott J.A."/>
            <person name="Spatafora J.W."/>
            <person name="Turgeon B.G."/>
            <person name="de Wit P.J.G.M."/>
            <person name="Zhong S."/>
            <person name="Goodwin S.B."/>
            <person name="Grigoriev I.V."/>
        </authorList>
    </citation>
    <scope>NUCLEOTIDE SEQUENCE [LARGE SCALE GENOMIC DNA]</scope>
    <source>
        <strain evidence="3">NZE10 / CBS 128990</strain>
    </source>
</reference>
<evidence type="ECO:0000313" key="2">
    <source>
        <dbReference type="EMBL" id="EME38876.1"/>
    </source>
</evidence>
<gene>
    <name evidence="2" type="ORF">DOTSEDRAFT_39082</name>
</gene>